<dbReference type="OrthoDB" id="5978656at2759"/>
<evidence type="ECO:0000313" key="4">
    <source>
        <dbReference type="Proteomes" id="UP000186583"/>
    </source>
</evidence>
<dbReference type="GO" id="GO:0016829">
    <property type="term" value="F:lyase activity"/>
    <property type="evidence" value="ECO:0007669"/>
    <property type="project" value="UniProtKB-KW"/>
</dbReference>
<keyword evidence="3" id="KW-0456">Lyase</keyword>
<dbReference type="STRING" id="708187.A0A1Q8RTS4"/>
<dbReference type="SUPFAM" id="SSF53383">
    <property type="entry name" value="PLP-dependent transferases"/>
    <property type="match status" value="1"/>
</dbReference>
<feature type="domain" description="Aminotransferase class V" evidence="2">
    <location>
        <begin position="71"/>
        <end position="257"/>
    </location>
</feature>
<dbReference type="Proteomes" id="UP000186583">
    <property type="component" value="Unassembled WGS sequence"/>
</dbReference>
<sequence length="452" mass="50260">MGDLFKDVSSLQLTSTPFGKPMLKDFLLDPDFHNLNHGSFGAIPRHIQTKLRNYQDKHEARPDPFIRYTYHDLLRKSRQAVADLINAPLSTVVFVPNATVGINTVLRNLSWSPDGLDEILYFSTVYGGCGKTIDYIVDTRLGLVSSRGDEEIVALFRAAVAQAREEGKRPTVCLFDTVSSLPGVRFPFEAITAACRELGVASLVDGAQGVGMIPLDLGALDPDYFVSNCHKWLHVPRGCAVFYVPERNQHLMASTLPTSHHYLPRSGGKRFCTLPPLPDSHFVTNFGFTGTIDNSPYLCVKDSIEWRKSIGGEHKITEYLWTLAREGGKKAAAILGTSVLDNEAGTLTRCAMVNVELPMVMSADAEVPSVAPDGTVTVPEKEALVIVNWMLEVLMEEHQTYLALYWHNGRWLVRLSAQIYLDESDFEWSARVMKELCQRVGKGEYKTGDSYA</sequence>
<evidence type="ECO:0000256" key="1">
    <source>
        <dbReference type="ARBA" id="ARBA00022898"/>
    </source>
</evidence>
<dbReference type="Pfam" id="PF00266">
    <property type="entry name" value="Aminotran_5"/>
    <property type="match status" value="1"/>
</dbReference>
<dbReference type="EMBL" id="MPGH01000091">
    <property type="protein sequence ID" value="OLN87573.1"/>
    <property type="molecule type" value="Genomic_DNA"/>
</dbReference>
<protein>
    <submittedName>
        <fullName evidence="3">Hercynylcysteine sulfoxide lyase</fullName>
    </submittedName>
</protein>
<evidence type="ECO:0000259" key="2">
    <source>
        <dbReference type="Pfam" id="PF00266"/>
    </source>
</evidence>
<gene>
    <name evidence="3" type="ORF">CCHL11_06125</name>
</gene>
<organism evidence="3 4">
    <name type="scientific">Colletotrichum chlorophyti</name>
    <dbReference type="NCBI Taxonomy" id="708187"/>
    <lineage>
        <taxon>Eukaryota</taxon>
        <taxon>Fungi</taxon>
        <taxon>Dikarya</taxon>
        <taxon>Ascomycota</taxon>
        <taxon>Pezizomycotina</taxon>
        <taxon>Sordariomycetes</taxon>
        <taxon>Hypocreomycetidae</taxon>
        <taxon>Glomerellales</taxon>
        <taxon>Glomerellaceae</taxon>
        <taxon>Colletotrichum</taxon>
    </lineage>
</organism>
<keyword evidence="4" id="KW-1185">Reference proteome</keyword>
<proteinExistence type="predicted"/>
<dbReference type="InterPro" id="IPR000192">
    <property type="entry name" value="Aminotrans_V_dom"/>
</dbReference>
<dbReference type="AlphaFoldDB" id="A0A1Q8RTS4"/>
<dbReference type="InterPro" id="IPR015424">
    <property type="entry name" value="PyrdxlP-dep_Trfase"/>
</dbReference>
<dbReference type="Gene3D" id="3.40.640.10">
    <property type="entry name" value="Type I PLP-dependent aspartate aminotransferase-like (Major domain)"/>
    <property type="match status" value="1"/>
</dbReference>
<dbReference type="PANTHER" id="PTHR43092:SF2">
    <property type="entry name" value="HERCYNYLCYSTEINE SULFOXIDE LYASE"/>
    <property type="match status" value="1"/>
</dbReference>
<evidence type="ECO:0000313" key="3">
    <source>
        <dbReference type="EMBL" id="OLN87573.1"/>
    </source>
</evidence>
<keyword evidence="1" id="KW-0663">Pyridoxal phosphate</keyword>
<accession>A0A1Q8RTS4</accession>
<comment type="caution">
    <text evidence="3">The sequence shown here is derived from an EMBL/GenBank/DDBJ whole genome shotgun (WGS) entry which is preliminary data.</text>
</comment>
<dbReference type="InterPro" id="IPR015421">
    <property type="entry name" value="PyrdxlP-dep_Trfase_major"/>
</dbReference>
<reference evidence="3 4" key="1">
    <citation type="submission" date="2016-11" db="EMBL/GenBank/DDBJ databases">
        <title>Draft Genome Assembly of Colletotrichum chlorophyti a pathogen of herbaceous plants.</title>
        <authorList>
            <person name="Gan P."/>
            <person name="Narusaka M."/>
            <person name="Tsushima A."/>
            <person name="Narusaka Y."/>
            <person name="Takano Y."/>
            <person name="Shirasu K."/>
        </authorList>
    </citation>
    <scope>NUCLEOTIDE SEQUENCE [LARGE SCALE GENOMIC DNA]</scope>
    <source>
        <strain evidence="3 4">NTL11</strain>
    </source>
</reference>
<dbReference type="PANTHER" id="PTHR43092">
    <property type="entry name" value="L-CYSTEINE DESULFHYDRASE"/>
    <property type="match status" value="1"/>
</dbReference>
<name>A0A1Q8RTS4_9PEZI</name>